<feature type="compositionally biased region" description="Basic residues" evidence="1">
    <location>
        <begin position="17"/>
        <end position="26"/>
    </location>
</feature>
<name>A0A165Z373_EXIGL</name>
<evidence type="ECO:0000313" key="3">
    <source>
        <dbReference type="EMBL" id="KZV78969.1"/>
    </source>
</evidence>
<dbReference type="AlphaFoldDB" id="A0A165Z373"/>
<accession>A0A165Z373</accession>
<dbReference type="Pfam" id="PF20515">
    <property type="entry name" value="2OG-FeII_Oxy_6"/>
    <property type="match status" value="1"/>
</dbReference>
<proteinExistence type="predicted"/>
<keyword evidence="4" id="KW-1185">Reference proteome</keyword>
<feature type="region of interest" description="Disordered" evidence="1">
    <location>
        <begin position="1"/>
        <end position="31"/>
    </location>
</feature>
<feature type="domain" description="Tet-like 2OG-Fe(II) oxygenase" evidence="2">
    <location>
        <begin position="164"/>
        <end position="361"/>
    </location>
</feature>
<protein>
    <recommendedName>
        <fullName evidence="2">Tet-like 2OG-Fe(II) oxygenase domain-containing protein</fullName>
    </recommendedName>
</protein>
<feature type="region of interest" description="Disordered" evidence="1">
    <location>
        <begin position="408"/>
        <end position="462"/>
    </location>
</feature>
<feature type="compositionally biased region" description="Basic and acidic residues" evidence="1">
    <location>
        <begin position="444"/>
        <end position="461"/>
    </location>
</feature>
<evidence type="ECO:0000313" key="4">
    <source>
        <dbReference type="Proteomes" id="UP000077266"/>
    </source>
</evidence>
<gene>
    <name evidence="3" type="ORF">EXIGLDRAFT_782989</name>
</gene>
<feature type="compositionally biased region" description="Polar residues" evidence="1">
    <location>
        <begin position="148"/>
        <end position="157"/>
    </location>
</feature>
<feature type="compositionally biased region" description="Acidic residues" evidence="1">
    <location>
        <begin position="411"/>
        <end position="436"/>
    </location>
</feature>
<organism evidence="3 4">
    <name type="scientific">Exidia glandulosa HHB12029</name>
    <dbReference type="NCBI Taxonomy" id="1314781"/>
    <lineage>
        <taxon>Eukaryota</taxon>
        <taxon>Fungi</taxon>
        <taxon>Dikarya</taxon>
        <taxon>Basidiomycota</taxon>
        <taxon>Agaricomycotina</taxon>
        <taxon>Agaricomycetes</taxon>
        <taxon>Auriculariales</taxon>
        <taxon>Exidiaceae</taxon>
        <taxon>Exidia</taxon>
    </lineage>
</organism>
<reference evidence="3 4" key="1">
    <citation type="journal article" date="2016" name="Mol. Biol. Evol.">
        <title>Comparative Genomics of Early-Diverging Mushroom-Forming Fungi Provides Insights into the Origins of Lignocellulose Decay Capabilities.</title>
        <authorList>
            <person name="Nagy L.G."/>
            <person name="Riley R."/>
            <person name="Tritt A."/>
            <person name="Adam C."/>
            <person name="Daum C."/>
            <person name="Floudas D."/>
            <person name="Sun H."/>
            <person name="Yadav J.S."/>
            <person name="Pangilinan J."/>
            <person name="Larsson K.H."/>
            <person name="Matsuura K."/>
            <person name="Barry K."/>
            <person name="Labutti K."/>
            <person name="Kuo R."/>
            <person name="Ohm R.A."/>
            <person name="Bhattacharya S.S."/>
            <person name="Shirouzu T."/>
            <person name="Yoshinaga Y."/>
            <person name="Martin F.M."/>
            <person name="Grigoriev I.V."/>
            <person name="Hibbett D.S."/>
        </authorList>
    </citation>
    <scope>NUCLEOTIDE SEQUENCE [LARGE SCALE GENOMIC DNA]</scope>
    <source>
        <strain evidence="3 4">HHB12029</strain>
    </source>
</reference>
<dbReference type="InParanoid" id="A0A165Z373"/>
<dbReference type="InterPro" id="IPR046798">
    <property type="entry name" value="2OG-FeII_Oxy_6"/>
</dbReference>
<evidence type="ECO:0000259" key="2">
    <source>
        <dbReference type="Pfam" id="PF20515"/>
    </source>
</evidence>
<dbReference type="Proteomes" id="UP000077266">
    <property type="component" value="Unassembled WGS sequence"/>
</dbReference>
<feature type="region of interest" description="Disordered" evidence="1">
    <location>
        <begin position="134"/>
        <end position="162"/>
    </location>
</feature>
<evidence type="ECO:0000256" key="1">
    <source>
        <dbReference type="SAM" id="MobiDB-lite"/>
    </source>
</evidence>
<feature type="region of interest" description="Disordered" evidence="1">
    <location>
        <begin position="474"/>
        <end position="498"/>
    </location>
</feature>
<dbReference type="EMBL" id="KV426711">
    <property type="protein sequence ID" value="KZV78969.1"/>
    <property type="molecule type" value="Genomic_DNA"/>
</dbReference>
<sequence>MDTGLGQVGTPTVTQLGRKKKNRRRGDKRDEARRTLANNTTGASGEYKTTARFRTANLPEGLRAGDIPTRDVIDKLNILGNVEGTLVLLDSSNGQPVALLRVTLLAGMSPEERADCQKLATFFHSVPGTVYPVGSNGPHKAAKKAAKTSTGNPSPNARSAPARFRPRVNNIPRSVHAGYMYAIGWRRGYETLVRLGLYKPAMYASMAEDKMRQVFENFIRVHEELPDIADIYRRRFNTLAPLLLKHNESNFKGSNIPSLSNVYDTTLRTGYLAASNLTITMRDFYNMFHTDRDSTTYTYGIWIHTYEDGSGLVERDEDVVKGITGGEFFLSEWKTAIRFQRAALYEIIWRGPCDLHGTAPSTTKGNVLRWGSSVQVASSLEQAAATLAAGPSSLIAGLDDRIHDAEHLLGDGDEDEGDDGDDEDEGDDEDDGDEGNEPSWHFGQQDHAKDDPPRRNPERAVKTFAAGRYVFEVELESDEPGDMEIDNDDPNDLDYVDM</sequence>
<dbReference type="OrthoDB" id="3132747at2759"/>